<proteinExistence type="predicted"/>
<evidence type="ECO:0000313" key="2">
    <source>
        <dbReference type="EMBL" id="PWI24980.1"/>
    </source>
</evidence>
<dbReference type="Proteomes" id="UP000245938">
    <property type="component" value="Unassembled WGS sequence"/>
</dbReference>
<reference evidence="2 3" key="1">
    <citation type="submission" date="2018-05" db="EMBL/GenBank/DDBJ databases">
        <title>Kurthia sibirica genome sequence.</title>
        <authorList>
            <person name="Maclea K.S."/>
            <person name="Goen A.E."/>
        </authorList>
    </citation>
    <scope>NUCLEOTIDE SEQUENCE [LARGE SCALE GENOMIC DNA]</scope>
    <source>
        <strain evidence="2 3">ATCC 49154</strain>
    </source>
</reference>
<feature type="coiled-coil region" evidence="1">
    <location>
        <begin position="57"/>
        <end position="84"/>
    </location>
</feature>
<dbReference type="RefSeq" id="WP_109306376.1">
    <property type="nucleotide sequence ID" value="NZ_BJUF01000004.1"/>
</dbReference>
<organism evidence="2 3">
    <name type="scientific">Kurthia sibirica</name>
    <dbReference type="NCBI Taxonomy" id="202750"/>
    <lineage>
        <taxon>Bacteria</taxon>
        <taxon>Bacillati</taxon>
        <taxon>Bacillota</taxon>
        <taxon>Bacilli</taxon>
        <taxon>Bacillales</taxon>
        <taxon>Caryophanaceae</taxon>
        <taxon>Kurthia</taxon>
    </lineage>
</organism>
<comment type="caution">
    <text evidence="2">The sequence shown here is derived from an EMBL/GenBank/DDBJ whole genome shotgun (WGS) entry which is preliminary data.</text>
</comment>
<protein>
    <submittedName>
        <fullName evidence="2">Uncharacterized protein</fullName>
    </submittedName>
</protein>
<feature type="coiled-coil region" evidence="1">
    <location>
        <begin position="5"/>
        <end position="32"/>
    </location>
</feature>
<evidence type="ECO:0000313" key="3">
    <source>
        <dbReference type="Proteomes" id="UP000245938"/>
    </source>
</evidence>
<gene>
    <name evidence="2" type="ORF">DEX24_10420</name>
</gene>
<dbReference type="EMBL" id="QFVR01000013">
    <property type="protein sequence ID" value="PWI24980.1"/>
    <property type="molecule type" value="Genomic_DNA"/>
</dbReference>
<dbReference type="AlphaFoldDB" id="A0A2U3AKB3"/>
<dbReference type="OrthoDB" id="9803716at2"/>
<keyword evidence="1" id="KW-0175">Coiled coil</keyword>
<name>A0A2U3AKB3_9BACL</name>
<evidence type="ECO:0000256" key="1">
    <source>
        <dbReference type="SAM" id="Coils"/>
    </source>
</evidence>
<keyword evidence="3" id="KW-1185">Reference proteome</keyword>
<sequence length="231" mass="26988">MLTKLDYAQVKLETLEEEYTRTMDEATKESKAIPFGQPNIIRRRNIYSGVMRKHEKARKLHEQIEEQKGAIAKLEKVEKVKENNSLLKDMHVIGKSEYANIGAKTSVNNLAYFKDKLEKLIEKNEFNKQENKRNKEVKLRTYGADITKLRKKIAYLEKIEEQSKDQVLSAKSEELLKDGLVQQWDKKPIFFFVKGLRKVAFEVDSNGEFFVSPHYPTKNTSEEKFIEKLLA</sequence>
<accession>A0A2U3AKB3</accession>